<name>A0AAV0MPH7_9ROSI</name>
<reference evidence="1" key="1">
    <citation type="submission" date="2022-08" db="EMBL/GenBank/DDBJ databases">
        <authorList>
            <person name="Gutierrez-Valencia J."/>
        </authorList>
    </citation>
    <scope>NUCLEOTIDE SEQUENCE</scope>
</reference>
<proteinExistence type="predicted"/>
<evidence type="ECO:0000313" key="2">
    <source>
        <dbReference type="Proteomes" id="UP001154282"/>
    </source>
</evidence>
<dbReference type="EMBL" id="CAMGYJ010000007">
    <property type="protein sequence ID" value="CAI0448401.1"/>
    <property type="molecule type" value="Genomic_DNA"/>
</dbReference>
<dbReference type="AlphaFoldDB" id="A0AAV0MPH7"/>
<sequence>MQPNIGIGLIIHVQTNGISSPLQDKNTNGISGSPQTSLLTLFSPAQTIQYKEETSCSYAYTLKFLTWTTLNLLSISWRDLPVNLQSLLRWTSYNHLKPEVLKSEMRVLLEYCGQEANCDSHIYPFNDVF</sequence>
<organism evidence="1 2">
    <name type="scientific">Linum tenue</name>
    <dbReference type="NCBI Taxonomy" id="586396"/>
    <lineage>
        <taxon>Eukaryota</taxon>
        <taxon>Viridiplantae</taxon>
        <taxon>Streptophyta</taxon>
        <taxon>Embryophyta</taxon>
        <taxon>Tracheophyta</taxon>
        <taxon>Spermatophyta</taxon>
        <taxon>Magnoliopsida</taxon>
        <taxon>eudicotyledons</taxon>
        <taxon>Gunneridae</taxon>
        <taxon>Pentapetalae</taxon>
        <taxon>rosids</taxon>
        <taxon>fabids</taxon>
        <taxon>Malpighiales</taxon>
        <taxon>Linaceae</taxon>
        <taxon>Linum</taxon>
    </lineage>
</organism>
<evidence type="ECO:0000313" key="1">
    <source>
        <dbReference type="EMBL" id="CAI0448401.1"/>
    </source>
</evidence>
<keyword evidence="2" id="KW-1185">Reference proteome</keyword>
<accession>A0AAV0MPH7</accession>
<dbReference type="Proteomes" id="UP001154282">
    <property type="component" value="Unassembled WGS sequence"/>
</dbReference>
<protein>
    <submittedName>
        <fullName evidence="1">Uncharacterized protein</fullName>
    </submittedName>
</protein>
<comment type="caution">
    <text evidence="1">The sequence shown here is derived from an EMBL/GenBank/DDBJ whole genome shotgun (WGS) entry which is preliminary data.</text>
</comment>
<gene>
    <name evidence="1" type="ORF">LITE_LOCUS29775</name>
</gene>